<organism evidence="2 3">
    <name type="scientific">Halobacterium jilantaiense</name>
    <dbReference type="NCBI Taxonomy" id="355548"/>
    <lineage>
        <taxon>Archaea</taxon>
        <taxon>Methanobacteriati</taxon>
        <taxon>Methanobacteriota</taxon>
        <taxon>Stenosarchaea group</taxon>
        <taxon>Halobacteria</taxon>
        <taxon>Halobacteriales</taxon>
        <taxon>Halobacteriaceae</taxon>
        <taxon>Halobacterium</taxon>
    </lineage>
</organism>
<feature type="coiled-coil region" evidence="1">
    <location>
        <begin position="114"/>
        <end position="154"/>
    </location>
</feature>
<keyword evidence="1" id="KW-0175">Coiled coil</keyword>
<dbReference type="RefSeq" id="WP_089669291.1">
    <property type="nucleotide sequence ID" value="NZ_FOJA01000001.1"/>
</dbReference>
<dbReference type="AlphaFoldDB" id="A0A1I0PWV2"/>
<dbReference type="Pfam" id="PF23432">
    <property type="entry name" value="DUF7118"/>
    <property type="match status" value="1"/>
</dbReference>
<keyword evidence="3" id="KW-1185">Reference proteome</keyword>
<dbReference type="Proteomes" id="UP000198518">
    <property type="component" value="Unassembled WGS sequence"/>
</dbReference>
<dbReference type="OrthoDB" id="204360at2157"/>
<gene>
    <name evidence="2" type="ORF">SAMN04487945_2047</name>
</gene>
<proteinExistence type="predicted"/>
<dbReference type="InterPro" id="IPR055542">
    <property type="entry name" value="DUF7118"/>
</dbReference>
<sequence length="379" mass="42737">MSDAQAGQVRDRDPDALVAALRDAREAVGDAEAAVDEHGADSLEALRAALRDLDVLFEQYEDDATGTGDFQAYLSFQDDIVALVEGFDDDLPERDAFESLLDLFKQRRLSEADFDEARDRLRDARDLVERLDTLDEAREEYRQTRSRVADAADEYADEVASLERLQRLGNADLDAPVADLRDPIEAYDDAVTDAFETFRREAPAREFLDFVETTEAYPLVGFEPVPEDLADFVANQPAGEEPIPTLLDYAEYSPSKLEHYVDAPRTLKRAVSGNRTYLDRLDADPLTVGWPPAPAEELAYRLDELVSVAARFAGDDVLEPLHAVRRWVRSDDYDRLRDAAVATHELTDAEKRRIEAGVEDDLQRARENEQRLRDALDEN</sequence>
<accession>A0A1I0PWV2</accession>
<evidence type="ECO:0000256" key="1">
    <source>
        <dbReference type="SAM" id="Coils"/>
    </source>
</evidence>
<dbReference type="STRING" id="355548.SAMN04487945_2047"/>
<name>A0A1I0PWV2_9EURY</name>
<evidence type="ECO:0000313" key="3">
    <source>
        <dbReference type="Proteomes" id="UP000198518"/>
    </source>
</evidence>
<evidence type="ECO:0000313" key="2">
    <source>
        <dbReference type="EMBL" id="SEW18981.1"/>
    </source>
</evidence>
<protein>
    <submittedName>
        <fullName evidence="2">Uncharacterized protein</fullName>
    </submittedName>
</protein>
<reference evidence="2 3" key="1">
    <citation type="submission" date="2016-10" db="EMBL/GenBank/DDBJ databases">
        <authorList>
            <person name="de Groot N.N."/>
        </authorList>
    </citation>
    <scope>NUCLEOTIDE SEQUENCE [LARGE SCALE GENOMIC DNA]</scope>
    <source>
        <strain evidence="2 3">CGMCC 1.5337</strain>
    </source>
</reference>
<dbReference type="EMBL" id="FOJA01000001">
    <property type="protein sequence ID" value="SEW18981.1"/>
    <property type="molecule type" value="Genomic_DNA"/>
</dbReference>